<accession>A0ABQ0Q199</accession>
<keyword evidence="3" id="KW-1185">Reference proteome</keyword>
<comment type="caution">
    <text evidence="2">The sequence shown here is derived from an EMBL/GenBank/DDBJ whole genome shotgun (WGS) entry which is preliminary data.</text>
</comment>
<dbReference type="InterPro" id="IPR000944">
    <property type="entry name" value="Tscrpt_reg_Rrf2"/>
</dbReference>
<dbReference type="SUPFAM" id="SSF46785">
    <property type="entry name" value="Winged helix' DNA-binding domain"/>
    <property type="match status" value="1"/>
</dbReference>
<dbReference type="RefSeq" id="WP_264814892.1">
    <property type="nucleotide sequence ID" value="NZ_BAPV01000007.1"/>
</dbReference>
<evidence type="ECO:0000313" key="3">
    <source>
        <dbReference type="Proteomes" id="UP001062776"/>
    </source>
</evidence>
<evidence type="ECO:0000256" key="1">
    <source>
        <dbReference type="ARBA" id="ARBA00023125"/>
    </source>
</evidence>
<dbReference type="PROSITE" id="PS51197">
    <property type="entry name" value="HTH_RRF2_2"/>
    <property type="match status" value="1"/>
</dbReference>
<sequence>MRLTLHTDYALRVLLFLGMNQERRVSIHEIATCYGISENHLVKVVHKLGQGGFITTLRGRGGGLVLARPTAEISIGEVVRFTEEDLALVACEQSGQFCLLTGACRLQGVLGQALGAFMAVLDNQSLADLLAPPEFASLAERLQNSHRQ</sequence>
<dbReference type="Gene3D" id="1.10.10.10">
    <property type="entry name" value="Winged helix-like DNA-binding domain superfamily/Winged helix DNA-binding domain"/>
    <property type="match status" value="1"/>
</dbReference>
<dbReference type="Proteomes" id="UP001062776">
    <property type="component" value="Unassembled WGS sequence"/>
</dbReference>
<reference evidence="2" key="1">
    <citation type="submission" date="2013-04" db="EMBL/GenBank/DDBJ databases">
        <title>The genome sequencing project of 58 acetic acid bacteria.</title>
        <authorList>
            <person name="Okamoto-Kainuma A."/>
            <person name="Ishikawa M."/>
            <person name="Umino S."/>
            <person name="Koizumi Y."/>
            <person name="Shiwa Y."/>
            <person name="Yoshikawa H."/>
            <person name="Matsutani M."/>
            <person name="Matsushita K."/>
        </authorList>
    </citation>
    <scope>NUCLEOTIDE SEQUENCE</scope>
    <source>
        <strain evidence="2">NRIC 0535</strain>
    </source>
</reference>
<dbReference type="EMBL" id="BAPV01000007">
    <property type="protein sequence ID" value="GBQ86678.1"/>
    <property type="molecule type" value="Genomic_DNA"/>
</dbReference>
<gene>
    <name evidence="2" type="ORF">AA0535_1078</name>
</gene>
<dbReference type="InterPro" id="IPR036388">
    <property type="entry name" value="WH-like_DNA-bd_sf"/>
</dbReference>
<protein>
    <submittedName>
        <fullName evidence="2">Rrf2 family transcriptional regulator</fullName>
    </submittedName>
</protein>
<evidence type="ECO:0000313" key="2">
    <source>
        <dbReference type="EMBL" id="GBQ86678.1"/>
    </source>
</evidence>
<dbReference type="PANTHER" id="PTHR33221">
    <property type="entry name" value="WINGED HELIX-TURN-HELIX TRANSCRIPTIONAL REGULATOR, RRF2 FAMILY"/>
    <property type="match status" value="1"/>
</dbReference>
<proteinExistence type="predicted"/>
<dbReference type="NCBIfam" id="TIGR00738">
    <property type="entry name" value="rrf2_super"/>
    <property type="match status" value="1"/>
</dbReference>
<dbReference type="InterPro" id="IPR036390">
    <property type="entry name" value="WH_DNA-bd_sf"/>
</dbReference>
<keyword evidence="1" id="KW-0238">DNA-binding</keyword>
<dbReference type="Pfam" id="PF02082">
    <property type="entry name" value="Rrf2"/>
    <property type="match status" value="1"/>
</dbReference>
<organism evidence="2 3">
    <name type="scientific">Asaia krungthepensis NRIC 0535</name>
    <dbReference type="NCBI Taxonomy" id="1307925"/>
    <lineage>
        <taxon>Bacteria</taxon>
        <taxon>Pseudomonadati</taxon>
        <taxon>Pseudomonadota</taxon>
        <taxon>Alphaproteobacteria</taxon>
        <taxon>Acetobacterales</taxon>
        <taxon>Acetobacteraceae</taxon>
        <taxon>Asaia</taxon>
    </lineage>
</organism>
<dbReference type="PANTHER" id="PTHR33221:SF4">
    <property type="entry name" value="HTH-TYPE TRANSCRIPTIONAL REPRESSOR NSRR"/>
    <property type="match status" value="1"/>
</dbReference>
<name>A0ABQ0Q199_9PROT</name>